<protein>
    <submittedName>
        <fullName evidence="1">Uncharacterized protein</fullName>
    </submittedName>
</protein>
<gene>
    <name evidence="1" type="ORF">PLEPLA_LOCUS3582</name>
</gene>
<evidence type="ECO:0000313" key="2">
    <source>
        <dbReference type="Proteomes" id="UP001153269"/>
    </source>
</evidence>
<reference evidence="1" key="1">
    <citation type="submission" date="2020-03" db="EMBL/GenBank/DDBJ databases">
        <authorList>
            <person name="Weist P."/>
        </authorList>
    </citation>
    <scope>NUCLEOTIDE SEQUENCE</scope>
</reference>
<organism evidence="1 2">
    <name type="scientific">Pleuronectes platessa</name>
    <name type="common">European plaice</name>
    <dbReference type="NCBI Taxonomy" id="8262"/>
    <lineage>
        <taxon>Eukaryota</taxon>
        <taxon>Metazoa</taxon>
        <taxon>Chordata</taxon>
        <taxon>Craniata</taxon>
        <taxon>Vertebrata</taxon>
        <taxon>Euteleostomi</taxon>
        <taxon>Actinopterygii</taxon>
        <taxon>Neopterygii</taxon>
        <taxon>Teleostei</taxon>
        <taxon>Neoteleostei</taxon>
        <taxon>Acanthomorphata</taxon>
        <taxon>Carangaria</taxon>
        <taxon>Pleuronectiformes</taxon>
        <taxon>Pleuronectoidei</taxon>
        <taxon>Pleuronectidae</taxon>
        <taxon>Pleuronectes</taxon>
    </lineage>
</organism>
<evidence type="ECO:0000313" key="1">
    <source>
        <dbReference type="EMBL" id="CAB1415864.1"/>
    </source>
</evidence>
<keyword evidence="2" id="KW-1185">Reference proteome</keyword>
<comment type="caution">
    <text evidence="1">The sequence shown here is derived from an EMBL/GenBank/DDBJ whole genome shotgun (WGS) entry which is preliminary data.</text>
</comment>
<sequence>MDKLEAGDLLLCLCSTCWSDQDITDEDTVKRHYAKFEEKFFQTFEKELAKINTFYSELSEPELHRFQEDPKEA</sequence>
<dbReference type="Proteomes" id="UP001153269">
    <property type="component" value="Unassembled WGS sequence"/>
</dbReference>
<dbReference type="EMBL" id="CADEAL010000178">
    <property type="protein sequence ID" value="CAB1415864.1"/>
    <property type="molecule type" value="Genomic_DNA"/>
</dbReference>
<name>A0A9N7Y951_PLEPL</name>
<dbReference type="AlphaFoldDB" id="A0A9N7Y951"/>
<accession>A0A9N7Y951</accession>
<proteinExistence type="predicted"/>